<dbReference type="Proteomes" id="UP001431776">
    <property type="component" value="Unassembled WGS sequence"/>
</dbReference>
<dbReference type="RefSeq" id="WP_349245873.1">
    <property type="nucleotide sequence ID" value="NZ_JASCXX010000020.1"/>
</dbReference>
<dbReference type="PANTHER" id="PTHR30093:SF2">
    <property type="entry name" value="TYPE II SECRETION SYSTEM PROTEIN H"/>
    <property type="match status" value="1"/>
</dbReference>
<name>A0AAW6U1J8_9BACT</name>
<dbReference type="Pfam" id="PF07963">
    <property type="entry name" value="N_methyl"/>
    <property type="match status" value="1"/>
</dbReference>
<feature type="transmembrane region" description="Helical" evidence="1">
    <location>
        <begin position="29"/>
        <end position="52"/>
    </location>
</feature>
<evidence type="ECO:0000313" key="3">
    <source>
        <dbReference type="Proteomes" id="UP001431776"/>
    </source>
</evidence>
<organism evidence="2 3">
    <name type="scientific">Anaerobaca lacustris</name>
    <dbReference type="NCBI Taxonomy" id="3044600"/>
    <lineage>
        <taxon>Bacteria</taxon>
        <taxon>Pseudomonadati</taxon>
        <taxon>Planctomycetota</taxon>
        <taxon>Phycisphaerae</taxon>
        <taxon>Sedimentisphaerales</taxon>
        <taxon>Anaerobacaceae</taxon>
        <taxon>Anaerobaca</taxon>
    </lineage>
</organism>
<comment type="caution">
    <text evidence="2">The sequence shown here is derived from an EMBL/GenBank/DDBJ whole genome shotgun (WGS) entry which is preliminary data.</text>
</comment>
<dbReference type="PROSITE" id="PS00409">
    <property type="entry name" value="PROKAR_NTER_METHYL"/>
    <property type="match status" value="1"/>
</dbReference>
<dbReference type="NCBIfam" id="TIGR02532">
    <property type="entry name" value="IV_pilin_GFxxxE"/>
    <property type="match status" value="1"/>
</dbReference>
<keyword evidence="1" id="KW-0472">Membrane</keyword>
<gene>
    <name evidence="2" type="ORF">QJ522_15485</name>
</gene>
<dbReference type="EMBL" id="JASCXX010000020">
    <property type="protein sequence ID" value="MDI6450462.1"/>
    <property type="molecule type" value="Genomic_DNA"/>
</dbReference>
<dbReference type="InterPro" id="IPR012902">
    <property type="entry name" value="N_methyl_site"/>
</dbReference>
<accession>A0AAW6U1J8</accession>
<proteinExistence type="predicted"/>
<keyword evidence="1" id="KW-0812">Transmembrane</keyword>
<evidence type="ECO:0000313" key="2">
    <source>
        <dbReference type="EMBL" id="MDI6450462.1"/>
    </source>
</evidence>
<protein>
    <submittedName>
        <fullName evidence="2">Type II secretion system protein</fullName>
    </submittedName>
</protein>
<dbReference type="Gene3D" id="3.30.700.10">
    <property type="entry name" value="Glycoprotein, Type 4 Pilin"/>
    <property type="match status" value="1"/>
</dbReference>
<sequence>MDTNDRWHGRVARCRTVRPSRRRSFGLRASGFTLIELLVVISIIALLMGILLPSLQKARKMGQAAVCQAHLRQWGTTFHMYASDYNNRLWTEQNVWQTGEPQGNWMLMLSAMYGDVDKARLCPSANKLNGPVGGIGTTFCRWGPGPIMNSHQFIDDPDKIYGSYGINLWINSVEPPSTGGWRGQPDRQWKTTDVKHPANVPMVGDCTWFGANPYSYKDTSFSANAGKPAPTREWWESKDPIGFGDWDWDMARYTLDRHSRGIHLTFMDGSARKIVLTDLWSLKWHRQFELLYDIKIPWLK</sequence>
<keyword evidence="1" id="KW-1133">Transmembrane helix</keyword>
<dbReference type="AlphaFoldDB" id="A0AAW6U1J8"/>
<keyword evidence="3" id="KW-1185">Reference proteome</keyword>
<reference evidence="2" key="1">
    <citation type="submission" date="2023-05" db="EMBL/GenBank/DDBJ databases">
        <title>Anaerotaeda fermentans gen. nov., sp. nov., a novel anaerobic planctomycete of the new family within the order Sedimentisphaerales isolated from Taman Peninsula, Russia.</title>
        <authorList>
            <person name="Khomyakova M.A."/>
            <person name="Merkel A.Y."/>
            <person name="Slobodkin A.I."/>
        </authorList>
    </citation>
    <scope>NUCLEOTIDE SEQUENCE</scope>
    <source>
        <strain evidence="2">M17dextr</strain>
    </source>
</reference>
<dbReference type="InterPro" id="IPR045584">
    <property type="entry name" value="Pilin-like"/>
</dbReference>
<dbReference type="SUPFAM" id="SSF54523">
    <property type="entry name" value="Pili subunits"/>
    <property type="match status" value="1"/>
</dbReference>
<evidence type="ECO:0000256" key="1">
    <source>
        <dbReference type="SAM" id="Phobius"/>
    </source>
</evidence>
<dbReference type="PANTHER" id="PTHR30093">
    <property type="entry name" value="GENERAL SECRETION PATHWAY PROTEIN G"/>
    <property type="match status" value="1"/>
</dbReference>